<feature type="signal peptide" evidence="2">
    <location>
        <begin position="1"/>
        <end position="21"/>
    </location>
</feature>
<keyword evidence="4" id="KW-1185">Reference proteome</keyword>
<feature type="compositionally biased region" description="Basic residues" evidence="1">
    <location>
        <begin position="192"/>
        <end position="225"/>
    </location>
</feature>
<accession>F6PQF6</accession>
<evidence type="ECO:0000313" key="3">
    <source>
        <dbReference type="Ensembl" id="ENSCINP00000025371.1"/>
    </source>
</evidence>
<proteinExistence type="predicted"/>
<dbReference type="RefSeq" id="XP_026692129.1">
    <property type="nucleotide sequence ID" value="XM_026836328.1"/>
</dbReference>
<reference evidence="4" key="1">
    <citation type="journal article" date="2002" name="Science">
        <title>The draft genome of Ciona intestinalis: insights into chordate and vertebrate origins.</title>
        <authorList>
            <person name="Dehal P."/>
            <person name="Satou Y."/>
            <person name="Campbell R.K."/>
            <person name="Chapman J."/>
            <person name="Degnan B."/>
            <person name="De Tomaso A."/>
            <person name="Davidson B."/>
            <person name="Di Gregorio A."/>
            <person name="Gelpke M."/>
            <person name="Goodstein D.M."/>
            <person name="Harafuji N."/>
            <person name="Hastings K.E."/>
            <person name="Ho I."/>
            <person name="Hotta K."/>
            <person name="Huang W."/>
            <person name="Kawashima T."/>
            <person name="Lemaire P."/>
            <person name="Martinez D."/>
            <person name="Meinertzhagen I.A."/>
            <person name="Necula S."/>
            <person name="Nonaka M."/>
            <person name="Putnam N."/>
            <person name="Rash S."/>
            <person name="Saiga H."/>
            <person name="Satake M."/>
            <person name="Terry A."/>
            <person name="Yamada L."/>
            <person name="Wang H.G."/>
            <person name="Awazu S."/>
            <person name="Azumi K."/>
            <person name="Boore J."/>
            <person name="Branno M."/>
            <person name="Chin-Bow S."/>
            <person name="DeSantis R."/>
            <person name="Doyle S."/>
            <person name="Francino P."/>
            <person name="Keys D.N."/>
            <person name="Haga S."/>
            <person name="Hayashi H."/>
            <person name="Hino K."/>
            <person name="Imai K.S."/>
            <person name="Inaba K."/>
            <person name="Kano S."/>
            <person name="Kobayashi K."/>
            <person name="Kobayashi M."/>
            <person name="Lee B.I."/>
            <person name="Makabe K.W."/>
            <person name="Manohar C."/>
            <person name="Matassi G."/>
            <person name="Medina M."/>
            <person name="Mochizuki Y."/>
            <person name="Mount S."/>
            <person name="Morishita T."/>
            <person name="Miura S."/>
            <person name="Nakayama A."/>
            <person name="Nishizaka S."/>
            <person name="Nomoto H."/>
            <person name="Ohta F."/>
            <person name="Oishi K."/>
            <person name="Rigoutsos I."/>
            <person name="Sano M."/>
            <person name="Sasaki A."/>
            <person name="Sasakura Y."/>
            <person name="Shoguchi E."/>
            <person name="Shin-i T."/>
            <person name="Spagnuolo A."/>
            <person name="Stainier D."/>
            <person name="Suzuki M.M."/>
            <person name="Tassy O."/>
            <person name="Takatori N."/>
            <person name="Tokuoka M."/>
            <person name="Yagi K."/>
            <person name="Yoshizaki F."/>
            <person name="Wada S."/>
            <person name="Zhang C."/>
            <person name="Hyatt P.D."/>
            <person name="Larimer F."/>
            <person name="Detter C."/>
            <person name="Doggett N."/>
            <person name="Glavina T."/>
            <person name="Hawkins T."/>
            <person name="Richardson P."/>
            <person name="Lucas S."/>
            <person name="Kohara Y."/>
            <person name="Levine M."/>
            <person name="Satoh N."/>
            <person name="Rokhsar D.S."/>
        </authorList>
    </citation>
    <scope>NUCLEOTIDE SEQUENCE [LARGE SCALE GENOMIC DNA]</scope>
</reference>
<evidence type="ECO:0000313" key="4">
    <source>
        <dbReference type="Proteomes" id="UP000008144"/>
    </source>
</evidence>
<reference evidence="3" key="3">
    <citation type="submission" date="2025-08" db="UniProtKB">
        <authorList>
            <consortium name="Ensembl"/>
        </authorList>
    </citation>
    <scope>IDENTIFICATION</scope>
</reference>
<dbReference type="EMBL" id="EAAA01000610">
    <property type="status" value="NOT_ANNOTATED_CDS"/>
    <property type="molecule type" value="Genomic_DNA"/>
</dbReference>
<dbReference type="HOGENOM" id="CLU_979883_0_0_1"/>
<feature type="region of interest" description="Disordered" evidence="1">
    <location>
        <begin position="192"/>
        <end position="259"/>
    </location>
</feature>
<organism evidence="3 4">
    <name type="scientific">Ciona intestinalis</name>
    <name type="common">Transparent sea squirt</name>
    <name type="synonym">Ascidia intestinalis</name>
    <dbReference type="NCBI Taxonomy" id="7719"/>
    <lineage>
        <taxon>Eukaryota</taxon>
        <taxon>Metazoa</taxon>
        <taxon>Chordata</taxon>
        <taxon>Tunicata</taxon>
        <taxon>Ascidiacea</taxon>
        <taxon>Phlebobranchia</taxon>
        <taxon>Cionidae</taxon>
        <taxon>Ciona</taxon>
    </lineage>
</organism>
<dbReference type="KEGG" id="cin:113474588"/>
<keyword evidence="2" id="KW-0732">Signal</keyword>
<feature type="chain" id="PRO_5030169261" evidence="2">
    <location>
        <begin position="22"/>
        <end position="284"/>
    </location>
</feature>
<dbReference type="Ensembl" id="ENSCINT00000025617.1">
    <property type="protein sequence ID" value="ENSCINP00000025371.1"/>
    <property type="gene ID" value="ENSCING00000013925.1"/>
</dbReference>
<evidence type="ECO:0000256" key="2">
    <source>
        <dbReference type="SAM" id="SignalP"/>
    </source>
</evidence>
<protein>
    <submittedName>
        <fullName evidence="3">Uncharacterized LOC113474588</fullName>
    </submittedName>
</protein>
<evidence type="ECO:0000256" key="1">
    <source>
        <dbReference type="SAM" id="MobiDB-lite"/>
    </source>
</evidence>
<dbReference type="InParanoid" id="F6PQF6"/>
<dbReference type="GeneID" id="113474588"/>
<sequence>MRTLLRLLLLASVYTLGFCIAEVTVSSNEHEVLDNSYCRKPKIESDLRTRFEESDVVLSGTLLGLLPSKHGRRSQSNETETSAISGHLKVWEVLKGSLEHIPNVTETRVVRAKQRKRKRDLETVHRHGGEHNVGSVLLGRSKWDNFVMQQATDDGRASNRPMVTVYGLQNSHMCSSFVKEGDTRLFFLRKMKNFRRSKRSKRKSKKRCGGKKKRDSGKRKGKCKRRDLLAKYKRSSSASNKARRNGKPKRRRRASSKPKYLLLVHEQPARISMRNLNTLKTITA</sequence>
<name>F6PQF6_CIOIN</name>
<reference evidence="3" key="2">
    <citation type="journal article" date="2008" name="Genome Biol.">
        <title>Improved genome assembly and evidence-based global gene model set for the chordate Ciona intestinalis: new insight into intron and operon populations.</title>
        <authorList>
            <person name="Satou Y."/>
            <person name="Mineta K."/>
            <person name="Ogasawara M."/>
            <person name="Sasakura Y."/>
            <person name="Shoguchi E."/>
            <person name="Ueno K."/>
            <person name="Yamada L."/>
            <person name="Matsumoto J."/>
            <person name="Wasserscheid J."/>
            <person name="Dewar K."/>
            <person name="Wiley G.B."/>
            <person name="Macmil S.L."/>
            <person name="Roe B.A."/>
            <person name="Zeller R.W."/>
            <person name="Hastings K.E."/>
            <person name="Lemaire P."/>
            <person name="Lindquist E."/>
            <person name="Endo T."/>
            <person name="Hotta K."/>
            <person name="Inaba K."/>
        </authorList>
    </citation>
    <scope>NUCLEOTIDE SEQUENCE [LARGE SCALE GENOMIC DNA]</scope>
    <source>
        <strain evidence="3">wild type</strain>
    </source>
</reference>
<dbReference type="Proteomes" id="UP000008144">
    <property type="component" value="Chromosome 10"/>
</dbReference>
<dbReference type="Gene3D" id="2.40.50.120">
    <property type="match status" value="1"/>
</dbReference>
<dbReference type="AlphaFoldDB" id="F6PQF6"/>
<gene>
    <name evidence="3" type="primary">LOC113474588</name>
</gene>
<feature type="compositionally biased region" description="Basic residues" evidence="1">
    <location>
        <begin position="241"/>
        <end position="256"/>
    </location>
</feature>
<dbReference type="InterPro" id="IPR008993">
    <property type="entry name" value="TIMP-like_OB-fold"/>
</dbReference>
<reference evidence="3" key="4">
    <citation type="submission" date="2025-09" db="UniProtKB">
        <authorList>
            <consortium name="Ensembl"/>
        </authorList>
    </citation>
    <scope>IDENTIFICATION</scope>
</reference>